<dbReference type="AlphaFoldDB" id="K1EKG1"/>
<keyword evidence="1" id="KW-0472">Membrane</keyword>
<evidence type="ECO:0000313" key="5">
    <source>
        <dbReference type="Proteomes" id="UP000288711"/>
    </source>
</evidence>
<proteinExistence type="predicted"/>
<keyword evidence="1" id="KW-0812">Transmembrane</keyword>
<evidence type="ECO:0000313" key="4">
    <source>
        <dbReference type="Proteomes" id="UP000004474"/>
    </source>
</evidence>
<comment type="caution">
    <text evidence="2">The sequence shown here is derived from an EMBL/GenBank/DDBJ whole genome shotgun (WGS) entry which is preliminary data.</text>
</comment>
<organism evidence="2 4">
    <name type="scientific">Janibacter hoylei PVAS-1</name>
    <dbReference type="NCBI Taxonomy" id="1210046"/>
    <lineage>
        <taxon>Bacteria</taxon>
        <taxon>Bacillati</taxon>
        <taxon>Actinomycetota</taxon>
        <taxon>Actinomycetes</taxon>
        <taxon>Micrococcales</taxon>
        <taxon>Intrasporangiaceae</taxon>
        <taxon>Janibacter</taxon>
    </lineage>
</organism>
<evidence type="ECO:0000256" key="1">
    <source>
        <dbReference type="SAM" id="Phobius"/>
    </source>
</evidence>
<dbReference type="Proteomes" id="UP000288711">
    <property type="component" value="Unassembled WGS sequence"/>
</dbReference>
<accession>K1EKG1</accession>
<evidence type="ECO:0000313" key="2">
    <source>
        <dbReference type="EMBL" id="EKA59808.1"/>
    </source>
</evidence>
<dbReference type="Proteomes" id="UP000004474">
    <property type="component" value="Unassembled WGS sequence"/>
</dbReference>
<feature type="transmembrane region" description="Helical" evidence="1">
    <location>
        <begin position="70"/>
        <end position="91"/>
    </location>
</feature>
<evidence type="ECO:0000313" key="3">
    <source>
        <dbReference type="EMBL" id="RWU82956.1"/>
    </source>
</evidence>
<gene>
    <name evidence="2" type="ORF">B277_16252</name>
    <name evidence="3" type="ORF">CWN80_09080</name>
</gene>
<dbReference type="EMBL" id="PIPF01000009">
    <property type="protein sequence ID" value="RWU82956.1"/>
    <property type="molecule type" value="Genomic_DNA"/>
</dbReference>
<sequence>MMAKGPADMGWTEGADREALAALTRHADALYSEAEAIATRARAGAVSQEYVAQAALTLHLAAPSTQVADVLFGVGSLLAGGALGTALSLGVQPQPDVSGWLIFALPALGVPGILFFAVGATLKFTARR</sequence>
<dbReference type="EMBL" id="ALWX01000112">
    <property type="protein sequence ID" value="EKA59808.1"/>
    <property type="molecule type" value="Genomic_DNA"/>
</dbReference>
<feature type="transmembrane region" description="Helical" evidence="1">
    <location>
        <begin position="97"/>
        <end position="122"/>
    </location>
</feature>
<reference evidence="2 4" key="2">
    <citation type="journal article" date="2012" name="J. Bacteriol.">
        <title>Genome Sequence of Janibacter hoylei MTCC8307, Isolated from the Stratospheric Air.</title>
        <authorList>
            <person name="Pawar S.P."/>
            <person name="Dhotre D.P."/>
            <person name="Shetty S.A."/>
            <person name="Chowdhury S.P."/>
            <person name="Chaudhari B.L."/>
            <person name="Shouche Y.S."/>
        </authorList>
    </citation>
    <scope>NUCLEOTIDE SEQUENCE [LARGE SCALE GENOMIC DNA]</scope>
    <source>
        <strain evidence="2 4">PVAS-1</strain>
    </source>
</reference>
<keyword evidence="1" id="KW-1133">Transmembrane helix</keyword>
<keyword evidence="5" id="KW-1185">Reference proteome</keyword>
<protein>
    <submittedName>
        <fullName evidence="2">Uncharacterized protein</fullName>
    </submittedName>
</protein>
<reference evidence="3 5" key="1">
    <citation type="journal article" date="2009" name="Int. J. Syst. Evol. Microbiol.">
        <title>Janibacter hoylei sp. nov., Bacillus isronensis sp. nov. and Bacillus aryabhattai sp. nov., isolated from cryotubes used for collecting air from the upper atmosphere.</title>
        <authorList>
            <person name="Shivaji S."/>
            <person name="Chaturvedi P."/>
            <person name="Begum Z."/>
            <person name="Pindi P.K."/>
            <person name="Manorama R."/>
            <person name="Padmanaban D.A."/>
            <person name="Shouche Y.S."/>
            <person name="Pawar S."/>
            <person name="Vaishampayan P."/>
            <person name="Dutt C.B."/>
            <person name="Datta G.N."/>
            <person name="Manchanda R.K."/>
            <person name="Rao U.R."/>
            <person name="Bhargava P.M."/>
            <person name="Narlikar J.V."/>
        </authorList>
    </citation>
    <scope>NUCLEOTIDE SEQUENCE [LARGE SCALE GENOMIC DNA]</scope>
    <source>
        <strain evidence="3 5">PVAS-1</strain>
    </source>
</reference>
<reference evidence="3" key="3">
    <citation type="submission" date="2017-11" db="EMBL/GenBank/DDBJ databases">
        <authorList>
            <person name="Seuylemezian A."/>
            <person name="Cooper K."/>
            <person name="Vaishampayan P."/>
        </authorList>
    </citation>
    <scope>NUCLEOTIDE SEQUENCE</scope>
    <source>
        <strain evidence="3">PVAS-1</strain>
    </source>
</reference>
<name>K1EKG1_9MICO</name>